<reference evidence="2" key="1">
    <citation type="submission" date="2018-06" db="EMBL/GenBank/DDBJ databases">
        <authorList>
            <person name="Zhirakovskaya E."/>
        </authorList>
    </citation>
    <scope>NUCLEOTIDE SEQUENCE</scope>
</reference>
<organism evidence="2">
    <name type="scientific">hydrothermal vent metagenome</name>
    <dbReference type="NCBI Taxonomy" id="652676"/>
    <lineage>
        <taxon>unclassified sequences</taxon>
        <taxon>metagenomes</taxon>
        <taxon>ecological metagenomes</taxon>
    </lineage>
</organism>
<dbReference type="InterPro" id="IPR018958">
    <property type="entry name" value="Knr4/Smi1-like_dom"/>
</dbReference>
<proteinExistence type="predicted"/>
<dbReference type="AlphaFoldDB" id="A0A3B0YI29"/>
<evidence type="ECO:0000259" key="1">
    <source>
        <dbReference type="Pfam" id="PF09346"/>
    </source>
</evidence>
<gene>
    <name evidence="2" type="ORF">MNBD_GAMMA12-383</name>
</gene>
<name>A0A3B0YI29_9ZZZZ</name>
<sequence length="241" mass="27795">MSYIESLEQKGITVPESYKTFRNSDDFESYNGMICSELDHEVYSETSELHFDWDDHMLDELLDTENPDLVPLAIIHSTDLVDDAYLAFQANSENCAVCLCQLDEETDDIELIDISDSLESFLEALSDPEDNYINYLEKKFSITLPQRYRTFMLSYEYVDYNGELKYNDKGVFFDEFPNLQWAAENYNQSSLQWIPLASVGEDHNEYGDALVIKAGEEDCPVYILNGEEQEQISSSLSEFLT</sequence>
<dbReference type="EMBL" id="UOFL01000171">
    <property type="protein sequence ID" value="VAW79101.1"/>
    <property type="molecule type" value="Genomic_DNA"/>
</dbReference>
<protein>
    <recommendedName>
        <fullName evidence="1">Knr4/Smi1-like domain-containing protein</fullName>
    </recommendedName>
</protein>
<feature type="domain" description="Knr4/Smi1-like" evidence="1">
    <location>
        <begin position="130"/>
        <end position="240"/>
    </location>
</feature>
<dbReference type="SUPFAM" id="SSF160631">
    <property type="entry name" value="SMI1/KNR4-like"/>
    <property type="match status" value="1"/>
</dbReference>
<evidence type="ECO:0000313" key="2">
    <source>
        <dbReference type="EMBL" id="VAW79101.1"/>
    </source>
</evidence>
<dbReference type="Gene3D" id="3.40.1580.10">
    <property type="entry name" value="SMI1/KNR4-like"/>
    <property type="match status" value="1"/>
</dbReference>
<dbReference type="InterPro" id="IPR037883">
    <property type="entry name" value="Knr4/Smi1-like_sf"/>
</dbReference>
<accession>A0A3B0YI29</accession>
<dbReference type="Pfam" id="PF09346">
    <property type="entry name" value="SMI1_KNR4"/>
    <property type="match status" value="1"/>
</dbReference>